<dbReference type="PANTHER" id="PTHR36505">
    <property type="entry name" value="BLR1072 PROTEIN"/>
    <property type="match status" value="1"/>
</dbReference>
<sequence>MTNRSYKSSLMGLTAAAALLALPAFAQSQSQPRDGAPGNPPSTATQRAADAATGNRTPADGTPGNPPGTAVGRAAERAGNAVSGATERAGNNAAEANQRAGDPLNTQNRPDGTPGNPPGTALGRAADRATDSASGANQRAGDPANTNNQPDGTAGNPPGTAVSRGVDRALGTNISGAFPQNEGPATDGTRASTTGRSPAADRENEPAAANANPGAMGSNQAVNRGASGAQGPGQTQPGAVNATPDGGQARAGTTSVPLQNQAAGNAPANPNGPGSMPAAGATAGAASGGAAATASGGTAATAPMAQTDRASRIIGSSVYNERNEAIGSVDDLVLASGGSSPMAIVSVGGFLGIGAKLVAVPMSDLRWSAADNRWTITGATRESLTSLPAYSYDAARRG</sequence>
<feature type="compositionally biased region" description="Low complexity" evidence="1">
    <location>
        <begin position="225"/>
        <end position="239"/>
    </location>
</feature>
<evidence type="ECO:0000256" key="2">
    <source>
        <dbReference type="SAM" id="SignalP"/>
    </source>
</evidence>
<dbReference type="RefSeq" id="WP_221299462.1">
    <property type="nucleotide sequence ID" value="NZ_JACIJD010000002.1"/>
</dbReference>
<feature type="region of interest" description="Disordered" evidence="1">
    <location>
        <begin position="28"/>
        <end position="304"/>
    </location>
</feature>
<feature type="signal peptide" evidence="2">
    <location>
        <begin position="1"/>
        <end position="26"/>
    </location>
</feature>
<feature type="domain" description="PRC-barrel" evidence="3">
    <location>
        <begin position="309"/>
        <end position="365"/>
    </location>
</feature>
<dbReference type="Gene3D" id="2.30.30.240">
    <property type="entry name" value="PRC-barrel domain"/>
    <property type="match status" value="1"/>
</dbReference>
<comment type="caution">
    <text evidence="4">The sequence shown here is derived from an EMBL/GenBank/DDBJ whole genome shotgun (WGS) entry which is preliminary data.</text>
</comment>
<dbReference type="InterPro" id="IPR027275">
    <property type="entry name" value="PRC-brl_dom"/>
</dbReference>
<reference evidence="4 5" key="1">
    <citation type="submission" date="2020-08" db="EMBL/GenBank/DDBJ databases">
        <title>Genomic Encyclopedia of Type Strains, Phase IV (KMG-IV): sequencing the most valuable type-strain genomes for metagenomic binning, comparative biology and taxonomic classification.</title>
        <authorList>
            <person name="Goeker M."/>
        </authorList>
    </citation>
    <scope>NUCLEOTIDE SEQUENCE [LARGE SCALE GENOMIC DNA]</scope>
    <source>
        <strain evidence="4 5">DSM 25622</strain>
    </source>
</reference>
<dbReference type="Pfam" id="PF05239">
    <property type="entry name" value="PRC"/>
    <property type="match status" value="1"/>
</dbReference>
<feature type="compositionally biased region" description="Low complexity" evidence="1">
    <location>
        <begin position="206"/>
        <end position="215"/>
    </location>
</feature>
<dbReference type="InterPro" id="IPR011033">
    <property type="entry name" value="PRC_barrel-like_sf"/>
</dbReference>
<evidence type="ECO:0000313" key="5">
    <source>
        <dbReference type="Proteomes" id="UP000580654"/>
    </source>
</evidence>
<accession>A0A840YFP2</accession>
<dbReference type="PANTHER" id="PTHR36505:SF1">
    <property type="entry name" value="BLR1072 PROTEIN"/>
    <property type="match status" value="1"/>
</dbReference>
<evidence type="ECO:0000256" key="1">
    <source>
        <dbReference type="SAM" id="MobiDB-lite"/>
    </source>
</evidence>
<dbReference type="AlphaFoldDB" id="A0A840YFP2"/>
<dbReference type="Proteomes" id="UP000580654">
    <property type="component" value="Unassembled WGS sequence"/>
</dbReference>
<proteinExistence type="predicted"/>
<keyword evidence="2" id="KW-0732">Signal</keyword>
<keyword evidence="5" id="KW-1185">Reference proteome</keyword>
<evidence type="ECO:0000259" key="3">
    <source>
        <dbReference type="Pfam" id="PF05239"/>
    </source>
</evidence>
<feature type="chain" id="PRO_5032306844" description="PRC-barrel domain-containing protein" evidence="2">
    <location>
        <begin position="27"/>
        <end position="398"/>
    </location>
</feature>
<protein>
    <recommendedName>
        <fullName evidence="3">PRC-barrel domain-containing protein</fullName>
    </recommendedName>
</protein>
<dbReference type="SUPFAM" id="SSF50346">
    <property type="entry name" value="PRC-barrel domain"/>
    <property type="match status" value="1"/>
</dbReference>
<dbReference type="EMBL" id="JACIJD010000002">
    <property type="protein sequence ID" value="MBB5692694.1"/>
    <property type="molecule type" value="Genomic_DNA"/>
</dbReference>
<feature type="compositionally biased region" description="Low complexity" evidence="1">
    <location>
        <begin position="260"/>
        <end position="304"/>
    </location>
</feature>
<evidence type="ECO:0000313" key="4">
    <source>
        <dbReference type="EMBL" id="MBB5692694.1"/>
    </source>
</evidence>
<organism evidence="4 5">
    <name type="scientific">Muricoccus pecuniae</name>
    <dbReference type="NCBI Taxonomy" id="693023"/>
    <lineage>
        <taxon>Bacteria</taxon>
        <taxon>Pseudomonadati</taxon>
        <taxon>Pseudomonadota</taxon>
        <taxon>Alphaproteobacteria</taxon>
        <taxon>Acetobacterales</taxon>
        <taxon>Roseomonadaceae</taxon>
        <taxon>Muricoccus</taxon>
    </lineage>
</organism>
<gene>
    <name evidence="4" type="ORF">FHS87_000709</name>
</gene>
<name>A0A840YFP2_9PROT</name>